<evidence type="ECO:0000256" key="5">
    <source>
        <dbReference type="ARBA" id="ARBA00022737"/>
    </source>
</evidence>
<dbReference type="InterPro" id="IPR003961">
    <property type="entry name" value="FN3_dom"/>
</dbReference>
<feature type="domain" description="Fibronectin type-III" evidence="16">
    <location>
        <begin position="781"/>
        <end position="868"/>
    </location>
</feature>
<evidence type="ECO:0000259" key="14">
    <source>
        <dbReference type="PROSITE" id="PS50055"/>
    </source>
</evidence>
<dbReference type="PANTHER" id="PTHR46957">
    <property type="entry name" value="CYTOKINE RECEPTOR"/>
    <property type="match status" value="1"/>
</dbReference>
<reference evidence="17 18" key="1">
    <citation type="submission" date="2024-08" db="EMBL/GenBank/DDBJ databases">
        <title>The draft genome of Apodemus speciosus.</title>
        <authorList>
            <person name="Nabeshima K."/>
            <person name="Suzuki S."/>
            <person name="Onuma M."/>
        </authorList>
    </citation>
    <scope>NUCLEOTIDE SEQUENCE [LARGE SCALE GENOMIC DNA]</scope>
    <source>
        <strain evidence="17">IB14-021</strain>
    </source>
</reference>
<dbReference type="PANTHER" id="PTHR46957:SF2">
    <property type="entry name" value="RECEPTOR-TYPE TYROSINE-PROTEIN PHOSPHATASE BETA"/>
    <property type="match status" value="1"/>
</dbReference>
<dbReference type="Gene3D" id="3.90.190.10">
    <property type="entry name" value="Protein tyrosine phosphatase superfamily"/>
    <property type="match status" value="1"/>
</dbReference>
<comment type="caution">
    <text evidence="17">The sequence shown here is derived from an EMBL/GenBank/DDBJ whole genome shotgun (WGS) entry which is preliminary data.</text>
</comment>
<keyword evidence="7" id="KW-0904">Protein phosphatase</keyword>
<evidence type="ECO:0000256" key="1">
    <source>
        <dbReference type="ARBA" id="ARBA00004479"/>
    </source>
</evidence>
<dbReference type="InterPro" id="IPR036116">
    <property type="entry name" value="FN3_sf"/>
</dbReference>
<dbReference type="Gene3D" id="2.60.40.10">
    <property type="entry name" value="Immunoglobulins"/>
    <property type="match status" value="12"/>
</dbReference>
<dbReference type="InterPro" id="IPR050713">
    <property type="entry name" value="RTP_Phos/Ushers"/>
</dbReference>
<dbReference type="CDD" id="cd00063">
    <property type="entry name" value="FN3"/>
    <property type="match status" value="9"/>
</dbReference>
<keyword evidence="6" id="KW-0378">Hydrolase</keyword>
<sequence>MLRHGALLALWIALSVLQTGAAEQVKCNFTLLESRVSSLSASIQWRTFGSPCNFSLIYSSDTSGPMWCHPIRIDNFTYGCNPKDLQAGTIYNFRIVSLDGEERTLVLQTDPLPPSRVEVNPERTASTTLQVRWTPSPGKVTWYEVRLFDHNNQKIQEDQVQESNTWSQYTFLNLTAGNSYKIAITAVSGEKRSLPVYTSGSTVPSPYRLVLMDKGAIVQDAKVDKRDTSYAFHGLTPGHLYNLTIVTMASGLQSSRWKLVRTAPKEVSNLKVTNDGSLTSLNVKWQKPLGDVDSYSITLSHQGTVKESKTLAPRVTETQFKDLVPGRLYQVTISCVSGELSAEKSATGRTVPEKVRNLVSYNEIWMKSFAVNWTPPAGDWEHYRILLFNDSLVLLNTTVGREETHYVLDGLELIPGRQYEVDVIVESGNLRNPERCQGRTVPSAVLQLRITHTNETSLGVTWRAPLGEWETYIISLMDRELLVIHKSLSKDAKEFTFTDLMPGRNYKVTITSMSGDLKQSSSIKGRTVPAQVTDLHVGNQGLTSSLFTNWTKASGDVDFYQVLLIHENVVVKNESVSSDTSRYSFRALKSGSLYSVVVTTVSGGISSRQVVAEGRTGLPQRLLAAGSGEVDHYVVTLSHEGKVVQFLIIAKSVNECSFSSLTPGRLYNVTITTKSGNYASHSFSEERTVPDKVQGISVSNSARSDYLKVSWVHATGDFDHYEVTIKNRESFIQTKSIPKTENECVFVRSCLWTASTVSLSVQRVDNMKPVNKGRENDIPSTVKNIHVSANGATDRLMVTWSPGGGDVDSYEVSAFRQNEKIDSQTIPKHASEHTFPRLEAGAKYRITIVSVSGSLRNQIDALGQTVPASAQGVVADNAYSSNSLTVSWQKALGVAERYDILLLNENGILLSNTSEPATAKQHKFEDLTPGKKYKIQILTVSGGLFSQEAQAEGRTVPAAVTNLRITENSSRHLSFSWTASEGELSWYNIFLYNPDRTLQERAQVDPLVQSFSFQNLLQGRMYKMVIVTHSGELSNEAFVFGRTVPAAVNHLKGSNRNMTDSLWFSWSPASGDFDFYELILYNPNGTKKENWKEKDVTEWRFQSLVPGRKYTLYVVTHSGDLSSKVTGEGRTAPSPPSLLSFADVSNTSLAITWKGPPDWTDYNDFELQWLPGDALTVFNPYSSRKSEGRIVHGLRPGRSYQFSVKTVSGDSWKTYSKPIFGSVRTKPDKIQNLHCRPQNSTAIACSWIPPDSDFDGYSIECRKMDTQEIEFSRKLEKEKSLLNIMMLVPHKRYLVSIKVQSAGMTSEVVEDSTITMIDRPPPPPPHIRVNEKDVLISKSSINFTVNCSWFSDTNGAVKYFAVVVREADGVDELRPEQQHPLPSYLEYRHNASIRVYQTNYFASKCAEGPDSSSKSFSIKLGAQMDSLGGKCDPSQQRFCDGPLKPHTAYRISIRAFTQLFDEDLKEFTKPLYSDTFFSMPITTESEPLFGVIEGVSAGLFLIGMLVALVAFFICRQKARPQQGKTICPSEHTQGPLSVHLNLGQKGNRKTSCPIKINQFEGHFMKLQADSNYLLSKEYEDLKDVGRSQPCDIALLPENRGKNRYNNILPYDASRVKLCNVDDDPCSDYINASYIPGNNFRREYIATQGPLPGTKDDFWKMAWEQNVHNIVMVTQCVEKGRVKCDHYWPADQDPLYYGDLILQMVSESVLPEWTIREFKICSEEQLDAHRLIRHFHYTVWPDHGVPETTQSLIQFVRTVRDYINRSPGAGPAVVHCSAGVGRTGTFVALDRILQQLDSKDSVDIYGAVHDLRLHRVHMVQTECQYVYLHQCVRDVLRARKLRNEQENPLFPIYENVNPEYHRDAIYSRH</sequence>
<feature type="signal peptide" evidence="13">
    <location>
        <begin position="1"/>
        <end position="22"/>
    </location>
</feature>
<keyword evidence="4 13" id="KW-0732">Signal</keyword>
<evidence type="ECO:0000313" key="17">
    <source>
        <dbReference type="EMBL" id="GAB1295580.1"/>
    </source>
</evidence>
<evidence type="ECO:0000256" key="9">
    <source>
        <dbReference type="ARBA" id="ARBA00023136"/>
    </source>
</evidence>
<comment type="subcellular location">
    <subcellularLocation>
        <location evidence="1">Membrane</location>
        <topology evidence="1">Single-pass type I membrane protein</topology>
    </subcellularLocation>
</comment>
<keyword evidence="3 12" id="KW-0812">Transmembrane</keyword>
<dbReference type="SUPFAM" id="SSF49265">
    <property type="entry name" value="Fibronectin type III"/>
    <property type="match status" value="14"/>
</dbReference>
<dbReference type="InterPro" id="IPR013783">
    <property type="entry name" value="Ig-like_fold"/>
</dbReference>
<keyword evidence="9 12" id="KW-0472">Membrane</keyword>
<dbReference type="PROSITE" id="PS50055">
    <property type="entry name" value="TYR_PHOSPHATASE_PTP"/>
    <property type="match status" value="1"/>
</dbReference>
<evidence type="ECO:0000256" key="8">
    <source>
        <dbReference type="ARBA" id="ARBA00022989"/>
    </source>
</evidence>
<accession>A0ABQ0F8T6</accession>
<evidence type="ECO:0000256" key="2">
    <source>
        <dbReference type="ARBA" id="ARBA00013064"/>
    </source>
</evidence>
<feature type="domain" description="Fibronectin type-III" evidence="16">
    <location>
        <begin position="869"/>
        <end position="959"/>
    </location>
</feature>
<evidence type="ECO:0000256" key="7">
    <source>
        <dbReference type="ARBA" id="ARBA00022912"/>
    </source>
</evidence>
<evidence type="ECO:0000256" key="12">
    <source>
        <dbReference type="SAM" id="Phobius"/>
    </source>
</evidence>
<evidence type="ECO:0000256" key="13">
    <source>
        <dbReference type="SAM" id="SignalP"/>
    </source>
</evidence>
<evidence type="ECO:0000313" key="18">
    <source>
        <dbReference type="Proteomes" id="UP001623349"/>
    </source>
</evidence>
<dbReference type="InterPro" id="IPR003595">
    <property type="entry name" value="Tyr_Pase_cat"/>
</dbReference>
<feature type="domain" description="Fibronectin type-III" evidence="16">
    <location>
        <begin position="266"/>
        <end position="353"/>
    </location>
</feature>
<evidence type="ECO:0000259" key="15">
    <source>
        <dbReference type="PROSITE" id="PS50056"/>
    </source>
</evidence>
<dbReference type="PROSITE" id="PS00383">
    <property type="entry name" value="TYR_PHOSPHATASE_1"/>
    <property type="match status" value="1"/>
</dbReference>
<evidence type="ECO:0000256" key="11">
    <source>
        <dbReference type="ARBA" id="ARBA00025789"/>
    </source>
</evidence>
<dbReference type="CDD" id="cd14617">
    <property type="entry name" value="R-PTPc-B"/>
    <property type="match status" value="1"/>
</dbReference>
<feature type="domain" description="Fibronectin type-III" evidence="16">
    <location>
        <begin position="1135"/>
        <end position="1228"/>
    </location>
</feature>
<dbReference type="InterPro" id="IPR029021">
    <property type="entry name" value="Prot-tyrosine_phosphatase-like"/>
</dbReference>
<feature type="domain" description="Fibronectin type-III" evidence="16">
    <location>
        <begin position="1229"/>
        <end position="1320"/>
    </location>
</feature>
<proteinExistence type="inferred from homology"/>
<protein>
    <recommendedName>
        <fullName evidence="2">protein-tyrosine-phosphatase</fullName>
        <ecNumber evidence="2">3.1.3.48</ecNumber>
    </recommendedName>
</protein>
<dbReference type="Proteomes" id="UP001623349">
    <property type="component" value="Unassembled WGS sequence"/>
</dbReference>
<evidence type="ECO:0000256" key="10">
    <source>
        <dbReference type="ARBA" id="ARBA00023180"/>
    </source>
</evidence>
<feature type="chain" id="PRO_5046336818" description="protein-tyrosine-phosphatase" evidence="13">
    <location>
        <begin position="23"/>
        <end position="1868"/>
    </location>
</feature>
<keyword evidence="8 12" id="KW-1133">Transmembrane helix</keyword>
<keyword evidence="10" id="KW-0325">Glycoprotein</keyword>
<name>A0ABQ0F8T6_APOSI</name>
<keyword evidence="5" id="KW-0677">Repeat</keyword>
<dbReference type="Pfam" id="PF00041">
    <property type="entry name" value="fn3"/>
    <property type="match status" value="11"/>
</dbReference>
<feature type="domain" description="Tyrosine-protein phosphatase" evidence="14">
    <location>
        <begin position="1574"/>
        <end position="1834"/>
    </location>
</feature>
<dbReference type="SMART" id="SM00404">
    <property type="entry name" value="PTPc_motif"/>
    <property type="match status" value="1"/>
</dbReference>
<feature type="domain" description="Fibronectin type-III" evidence="16">
    <location>
        <begin position="1047"/>
        <end position="1134"/>
    </location>
</feature>
<evidence type="ECO:0000259" key="16">
    <source>
        <dbReference type="PROSITE" id="PS50853"/>
    </source>
</evidence>
<feature type="domain" description="Tyrosine specific protein phosphatases" evidence="15">
    <location>
        <begin position="1749"/>
        <end position="1825"/>
    </location>
</feature>
<evidence type="ECO:0000256" key="4">
    <source>
        <dbReference type="ARBA" id="ARBA00022729"/>
    </source>
</evidence>
<dbReference type="InterPro" id="IPR016130">
    <property type="entry name" value="Tyr_Pase_AS"/>
</dbReference>
<dbReference type="PROSITE" id="PS50056">
    <property type="entry name" value="TYR_PHOSPHATASE_2"/>
    <property type="match status" value="1"/>
</dbReference>
<dbReference type="EC" id="3.1.3.48" evidence="2"/>
<organism evidence="17 18">
    <name type="scientific">Apodemus speciosus</name>
    <name type="common">Large Japanese field mouse</name>
    <dbReference type="NCBI Taxonomy" id="105296"/>
    <lineage>
        <taxon>Eukaryota</taxon>
        <taxon>Metazoa</taxon>
        <taxon>Chordata</taxon>
        <taxon>Craniata</taxon>
        <taxon>Vertebrata</taxon>
        <taxon>Euteleostomi</taxon>
        <taxon>Mammalia</taxon>
        <taxon>Eutheria</taxon>
        <taxon>Euarchontoglires</taxon>
        <taxon>Glires</taxon>
        <taxon>Rodentia</taxon>
        <taxon>Myomorpha</taxon>
        <taxon>Muroidea</taxon>
        <taxon>Muridae</taxon>
        <taxon>Murinae</taxon>
        <taxon>Apodemus</taxon>
    </lineage>
</organism>
<dbReference type="InterPro" id="IPR041201">
    <property type="entry name" value="PTPRJ_TM"/>
</dbReference>
<dbReference type="Pfam" id="PF00102">
    <property type="entry name" value="Y_phosphatase"/>
    <property type="match status" value="1"/>
</dbReference>
<dbReference type="InterPro" id="IPR000242">
    <property type="entry name" value="PTP_cat"/>
</dbReference>
<dbReference type="Pfam" id="PF18861">
    <property type="entry name" value="PTP_tm"/>
    <property type="match status" value="1"/>
</dbReference>
<dbReference type="SMART" id="SM00194">
    <property type="entry name" value="PTPc"/>
    <property type="match status" value="1"/>
</dbReference>
<feature type="transmembrane region" description="Helical" evidence="12">
    <location>
        <begin position="1488"/>
        <end position="1514"/>
    </location>
</feature>
<dbReference type="EMBL" id="BAAFST010000010">
    <property type="protein sequence ID" value="GAB1295580.1"/>
    <property type="molecule type" value="Genomic_DNA"/>
</dbReference>
<dbReference type="SMART" id="SM00060">
    <property type="entry name" value="FN3"/>
    <property type="match status" value="13"/>
</dbReference>
<dbReference type="InterPro" id="IPR000387">
    <property type="entry name" value="Tyr_Pase_dom"/>
</dbReference>
<evidence type="ECO:0000256" key="3">
    <source>
        <dbReference type="ARBA" id="ARBA00022692"/>
    </source>
</evidence>
<dbReference type="PROSITE" id="PS50853">
    <property type="entry name" value="FN3"/>
    <property type="match status" value="8"/>
</dbReference>
<dbReference type="SUPFAM" id="SSF52799">
    <property type="entry name" value="(Phosphotyrosine protein) phosphatases II"/>
    <property type="match status" value="1"/>
</dbReference>
<feature type="domain" description="Fibronectin type-III" evidence="16">
    <location>
        <begin position="444"/>
        <end position="530"/>
    </location>
</feature>
<comment type="similarity">
    <text evidence="11">Belongs to the protein-tyrosine phosphatase family. Receptor class 3 subfamily.</text>
</comment>
<feature type="domain" description="Fibronectin type-III" evidence="16">
    <location>
        <begin position="113"/>
        <end position="206"/>
    </location>
</feature>
<evidence type="ECO:0000256" key="6">
    <source>
        <dbReference type="ARBA" id="ARBA00022801"/>
    </source>
</evidence>
<gene>
    <name evidence="17" type="ORF">APTSU1_001081400</name>
</gene>
<keyword evidence="18" id="KW-1185">Reference proteome</keyword>
<dbReference type="PRINTS" id="PR00700">
    <property type="entry name" value="PRTYPHPHTASE"/>
</dbReference>